<gene>
    <name evidence="1" type="ORF">J0911_02935</name>
</gene>
<accession>A0ABS3I4P5</accession>
<dbReference type="RefSeq" id="WP_207273942.1">
    <property type="nucleotide sequence ID" value="NZ_JAFMPK010000019.1"/>
</dbReference>
<sequence>MMLSWGEGAHHGHDGVRLLAGVLRTYLPDGGYRYDDLRIVDAYGLLRWSGSGPRDERLRGVDSFVVADGRIIAQTISYVAD</sequence>
<dbReference type="EMBL" id="JAFMPK010000019">
    <property type="protein sequence ID" value="MBO0607980.1"/>
    <property type="molecule type" value="Genomic_DNA"/>
</dbReference>
<protein>
    <submittedName>
        <fullName evidence="1">Nuclear transport factor 2 family protein</fullName>
    </submittedName>
</protein>
<dbReference type="Proteomes" id="UP000664617">
    <property type="component" value="Unassembled WGS sequence"/>
</dbReference>
<dbReference type="SUPFAM" id="SSF54427">
    <property type="entry name" value="NTF2-like"/>
    <property type="match status" value="1"/>
</dbReference>
<keyword evidence="2" id="KW-1185">Reference proteome</keyword>
<proteinExistence type="predicted"/>
<dbReference type="InterPro" id="IPR032710">
    <property type="entry name" value="NTF2-like_dom_sf"/>
</dbReference>
<organism evidence="1 2">
    <name type="scientific">Myceligenerans salitolerans</name>
    <dbReference type="NCBI Taxonomy" id="1230528"/>
    <lineage>
        <taxon>Bacteria</taxon>
        <taxon>Bacillati</taxon>
        <taxon>Actinomycetota</taxon>
        <taxon>Actinomycetes</taxon>
        <taxon>Micrococcales</taxon>
        <taxon>Promicromonosporaceae</taxon>
        <taxon>Myceligenerans</taxon>
    </lineage>
</organism>
<comment type="caution">
    <text evidence="1">The sequence shown here is derived from an EMBL/GenBank/DDBJ whole genome shotgun (WGS) entry which is preliminary data.</text>
</comment>
<reference evidence="2" key="1">
    <citation type="submission" date="2023-07" db="EMBL/GenBank/DDBJ databases">
        <title>Myceligenerans salitolerans sp. nov., a halotolerant actinomycete isolated from a salt lake in Xinjiang, China.</title>
        <authorList>
            <person name="Guan T."/>
        </authorList>
    </citation>
    <scope>NUCLEOTIDE SEQUENCE [LARGE SCALE GENOMIC DNA]</scope>
    <source>
        <strain evidence="2">XHU 5031</strain>
    </source>
</reference>
<dbReference type="Gene3D" id="3.10.450.50">
    <property type="match status" value="1"/>
</dbReference>
<name>A0ABS3I4P5_9MICO</name>
<evidence type="ECO:0000313" key="1">
    <source>
        <dbReference type="EMBL" id="MBO0607980.1"/>
    </source>
</evidence>
<evidence type="ECO:0000313" key="2">
    <source>
        <dbReference type="Proteomes" id="UP000664617"/>
    </source>
</evidence>